<dbReference type="GO" id="GO:0015074">
    <property type="term" value="P:DNA integration"/>
    <property type="evidence" value="ECO:0007669"/>
    <property type="project" value="InterPro"/>
</dbReference>
<dbReference type="Proteomes" id="UP000257109">
    <property type="component" value="Unassembled WGS sequence"/>
</dbReference>
<dbReference type="SUPFAM" id="SSF53098">
    <property type="entry name" value="Ribonuclease H-like"/>
    <property type="match status" value="1"/>
</dbReference>
<evidence type="ECO:0000313" key="2">
    <source>
        <dbReference type="EMBL" id="RDY11599.1"/>
    </source>
</evidence>
<dbReference type="InterPro" id="IPR012337">
    <property type="entry name" value="RNaseH-like_sf"/>
</dbReference>
<dbReference type="PANTHER" id="PTHR47266">
    <property type="entry name" value="ENDONUCLEASE-RELATED"/>
    <property type="match status" value="1"/>
</dbReference>
<evidence type="ECO:0000313" key="3">
    <source>
        <dbReference type="Proteomes" id="UP000257109"/>
    </source>
</evidence>
<feature type="non-terminal residue" evidence="2">
    <location>
        <position position="1"/>
    </location>
</feature>
<gene>
    <name evidence="2" type="primary">gag-pol</name>
    <name evidence="2" type="ORF">CR513_03718</name>
</gene>
<comment type="caution">
    <text evidence="2">The sequence shown here is derived from an EMBL/GenBank/DDBJ whole genome shotgun (WGS) entry which is preliminary data.</text>
</comment>
<organism evidence="2 3">
    <name type="scientific">Mucuna pruriens</name>
    <name type="common">Velvet bean</name>
    <name type="synonym">Dolichos pruriens</name>
    <dbReference type="NCBI Taxonomy" id="157652"/>
    <lineage>
        <taxon>Eukaryota</taxon>
        <taxon>Viridiplantae</taxon>
        <taxon>Streptophyta</taxon>
        <taxon>Embryophyta</taxon>
        <taxon>Tracheophyta</taxon>
        <taxon>Spermatophyta</taxon>
        <taxon>Magnoliopsida</taxon>
        <taxon>eudicotyledons</taxon>
        <taxon>Gunneridae</taxon>
        <taxon>Pentapetalae</taxon>
        <taxon>rosids</taxon>
        <taxon>fabids</taxon>
        <taxon>Fabales</taxon>
        <taxon>Fabaceae</taxon>
        <taxon>Papilionoideae</taxon>
        <taxon>50 kb inversion clade</taxon>
        <taxon>NPAAA clade</taxon>
        <taxon>indigoferoid/millettioid clade</taxon>
        <taxon>Phaseoleae</taxon>
        <taxon>Mucuna</taxon>
    </lineage>
</organism>
<keyword evidence="3" id="KW-1185">Reference proteome</keyword>
<dbReference type="Gene3D" id="3.30.420.10">
    <property type="entry name" value="Ribonuclease H-like superfamily/Ribonuclease H"/>
    <property type="match status" value="1"/>
</dbReference>
<evidence type="ECO:0000259" key="1">
    <source>
        <dbReference type="PROSITE" id="PS50994"/>
    </source>
</evidence>
<protein>
    <submittedName>
        <fullName evidence="2">Gag-pol</fullName>
    </submittedName>
</protein>
<reference evidence="2" key="1">
    <citation type="submission" date="2018-05" db="EMBL/GenBank/DDBJ databases">
        <title>Draft genome of Mucuna pruriens seed.</title>
        <authorList>
            <person name="Nnadi N.E."/>
            <person name="Vos R."/>
            <person name="Hasami M.H."/>
            <person name="Devisetty U.K."/>
            <person name="Aguiy J.C."/>
        </authorList>
    </citation>
    <scope>NUCLEOTIDE SEQUENCE [LARGE SCALE GENOMIC DNA]</scope>
    <source>
        <strain evidence="2">JCA_2017</strain>
    </source>
</reference>
<accession>A0A371I982</accession>
<feature type="domain" description="Integrase catalytic" evidence="1">
    <location>
        <begin position="7"/>
        <end position="97"/>
    </location>
</feature>
<dbReference type="Pfam" id="PF00665">
    <property type="entry name" value="rve"/>
    <property type="match status" value="1"/>
</dbReference>
<dbReference type="EMBL" id="QJKJ01000614">
    <property type="protein sequence ID" value="RDY11599.1"/>
    <property type="molecule type" value="Genomic_DNA"/>
</dbReference>
<proteinExistence type="predicted"/>
<dbReference type="InterPro" id="IPR036397">
    <property type="entry name" value="RNaseH_sf"/>
</dbReference>
<dbReference type="GO" id="GO:0003676">
    <property type="term" value="F:nucleic acid binding"/>
    <property type="evidence" value="ECO:0007669"/>
    <property type="project" value="InterPro"/>
</dbReference>
<dbReference type="OrthoDB" id="4369127at2759"/>
<dbReference type="AlphaFoldDB" id="A0A371I982"/>
<name>A0A371I982_MUCPR</name>
<dbReference type="InterPro" id="IPR001584">
    <property type="entry name" value="Integrase_cat-core"/>
</dbReference>
<dbReference type="InterPro" id="IPR052160">
    <property type="entry name" value="Gypsy_RT_Integrase-like"/>
</dbReference>
<dbReference type="PROSITE" id="PS50994">
    <property type="entry name" value="INTEGRASE"/>
    <property type="match status" value="1"/>
</dbReference>
<sequence length="270" mass="30893">MSYRHEIPQLPILFCEVFEVWGIDFMGSFPISNGYSYILLVVDYMLRWIEAVATKTNDTKVVANFLKSNIFYRFGVPKAFINDQGSHFYNRAMSSLLGKVWGGAPDCHSIPPPNKRPSRDTLWAHRTAYRTPLGMSPYWIVFGKACHLPVELEHGAYWAVKKCNMAYNQAGEERKLQLQELEELRLESYEISCISKLKLIACKHHFKWDGPFIITKVLPYGVVELQDDLTRRTFQANRQQLKIFHEGPTTIVGEVESISLTEPATATGTP</sequence>